<keyword evidence="6" id="KW-0658">Purine biosynthesis</keyword>
<dbReference type="Pfam" id="PF02843">
    <property type="entry name" value="GARS_C"/>
    <property type="match status" value="1"/>
</dbReference>
<dbReference type="PROSITE" id="PS00184">
    <property type="entry name" value="GARS"/>
    <property type="match status" value="1"/>
</dbReference>
<evidence type="ECO:0000256" key="5">
    <source>
        <dbReference type="ARBA" id="ARBA00022741"/>
    </source>
</evidence>
<protein>
    <recommendedName>
        <fullName evidence="2">phosphoribosylamine--glycine ligase</fullName>
        <ecNumber evidence="2">6.3.4.13</ecNumber>
    </recommendedName>
    <alternativeName>
        <fullName evidence="10">Glycinamide ribonucleotide synthetase</fullName>
    </alternativeName>
    <alternativeName>
        <fullName evidence="11">Phosphoribosylglycinamide synthetase</fullName>
    </alternativeName>
</protein>
<dbReference type="FunFam" id="3.90.600.10:FF:000001">
    <property type="entry name" value="Trifunctional purine biosynthetic protein adenosine-3"/>
    <property type="match status" value="1"/>
</dbReference>
<dbReference type="GO" id="GO:0009113">
    <property type="term" value="P:purine nucleobase biosynthetic process"/>
    <property type="evidence" value="ECO:0007669"/>
    <property type="project" value="InterPro"/>
</dbReference>
<accession>A0A0F9V5N8</accession>
<dbReference type="InterPro" id="IPR011054">
    <property type="entry name" value="Rudment_hybrid_motif"/>
</dbReference>
<evidence type="ECO:0000256" key="11">
    <source>
        <dbReference type="ARBA" id="ARBA00042864"/>
    </source>
</evidence>
<evidence type="ECO:0000256" key="9">
    <source>
        <dbReference type="ARBA" id="ARBA00038345"/>
    </source>
</evidence>
<dbReference type="Gene3D" id="3.40.50.20">
    <property type="match status" value="1"/>
</dbReference>
<comment type="caution">
    <text evidence="13">The sequence shown here is derived from an EMBL/GenBank/DDBJ whole genome shotgun (WGS) entry which is preliminary data.</text>
</comment>
<dbReference type="SMART" id="SM01209">
    <property type="entry name" value="GARS_A"/>
    <property type="match status" value="1"/>
</dbReference>
<dbReference type="InterPro" id="IPR020561">
    <property type="entry name" value="PRibGlycinamid_synth_ATP-grasp"/>
</dbReference>
<evidence type="ECO:0000256" key="6">
    <source>
        <dbReference type="ARBA" id="ARBA00022755"/>
    </source>
</evidence>
<comment type="similarity">
    <text evidence="9">Belongs to the GARS family.</text>
</comment>
<evidence type="ECO:0000256" key="7">
    <source>
        <dbReference type="ARBA" id="ARBA00022840"/>
    </source>
</evidence>
<dbReference type="NCBIfam" id="TIGR00877">
    <property type="entry name" value="purD"/>
    <property type="match status" value="1"/>
</dbReference>
<evidence type="ECO:0000256" key="10">
    <source>
        <dbReference type="ARBA" id="ARBA00042242"/>
    </source>
</evidence>
<dbReference type="InterPro" id="IPR011761">
    <property type="entry name" value="ATP-grasp"/>
</dbReference>
<dbReference type="InterPro" id="IPR020560">
    <property type="entry name" value="PRibGlycinamide_synth_C-dom"/>
</dbReference>
<keyword evidence="4" id="KW-0479">Metal-binding</keyword>
<evidence type="ECO:0000256" key="3">
    <source>
        <dbReference type="ARBA" id="ARBA00022598"/>
    </source>
</evidence>
<keyword evidence="8" id="KW-0464">Manganese</keyword>
<feature type="domain" description="ATP-grasp" evidence="12">
    <location>
        <begin position="107"/>
        <end position="315"/>
    </location>
</feature>
<gene>
    <name evidence="13" type="ORF">LCGC14_0447680</name>
</gene>
<dbReference type="InterPro" id="IPR037123">
    <property type="entry name" value="PRibGlycinamide_synth_C_sf"/>
</dbReference>
<evidence type="ECO:0000256" key="2">
    <source>
        <dbReference type="ARBA" id="ARBA00013255"/>
    </source>
</evidence>
<dbReference type="HAMAP" id="MF_00138">
    <property type="entry name" value="GARS"/>
    <property type="match status" value="1"/>
</dbReference>
<comment type="pathway">
    <text evidence="1">Purine metabolism; IMP biosynthesis via de novo pathway; N(1)-(5-phospho-D-ribosyl)glycinamide from 5-phospho-alpha-D-ribose 1-diphosphate: step 2/2.</text>
</comment>
<dbReference type="InterPro" id="IPR016185">
    <property type="entry name" value="PreATP-grasp_dom_sf"/>
</dbReference>
<dbReference type="GO" id="GO:0004637">
    <property type="term" value="F:phosphoribosylamine-glycine ligase activity"/>
    <property type="evidence" value="ECO:0007669"/>
    <property type="project" value="UniProtKB-EC"/>
</dbReference>
<evidence type="ECO:0000256" key="1">
    <source>
        <dbReference type="ARBA" id="ARBA00005174"/>
    </source>
</evidence>
<dbReference type="Pfam" id="PF02844">
    <property type="entry name" value="GARS_N"/>
    <property type="match status" value="1"/>
</dbReference>
<dbReference type="Pfam" id="PF01071">
    <property type="entry name" value="GARS_A"/>
    <property type="match status" value="1"/>
</dbReference>
<dbReference type="SMART" id="SM01210">
    <property type="entry name" value="GARS_C"/>
    <property type="match status" value="1"/>
</dbReference>
<dbReference type="SUPFAM" id="SSF56059">
    <property type="entry name" value="Glutathione synthetase ATP-binding domain-like"/>
    <property type="match status" value="1"/>
</dbReference>
<name>A0A0F9V5N8_9ZZZZ</name>
<dbReference type="PROSITE" id="PS50975">
    <property type="entry name" value="ATP_GRASP"/>
    <property type="match status" value="1"/>
</dbReference>
<dbReference type="AlphaFoldDB" id="A0A0F9V5N8"/>
<evidence type="ECO:0000259" key="12">
    <source>
        <dbReference type="PROSITE" id="PS50975"/>
    </source>
</evidence>
<dbReference type="SUPFAM" id="SSF52440">
    <property type="entry name" value="PreATP-grasp domain"/>
    <property type="match status" value="1"/>
</dbReference>
<dbReference type="GO" id="GO:0006189">
    <property type="term" value="P:'de novo' IMP biosynthetic process"/>
    <property type="evidence" value="ECO:0007669"/>
    <property type="project" value="UniProtKB-UniPathway"/>
</dbReference>
<dbReference type="Gene3D" id="3.30.1490.20">
    <property type="entry name" value="ATP-grasp fold, A domain"/>
    <property type="match status" value="1"/>
</dbReference>
<proteinExistence type="inferred from homology"/>
<dbReference type="PANTHER" id="PTHR43472:SF1">
    <property type="entry name" value="PHOSPHORIBOSYLAMINE--GLYCINE LIGASE, CHLOROPLASTIC"/>
    <property type="match status" value="1"/>
</dbReference>
<reference evidence="13" key="1">
    <citation type="journal article" date="2015" name="Nature">
        <title>Complex archaea that bridge the gap between prokaryotes and eukaryotes.</title>
        <authorList>
            <person name="Spang A."/>
            <person name="Saw J.H."/>
            <person name="Jorgensen S.L."/>
            <person name="Zaremba-Niedzwiedzka K."/>
            <person name="Martijn J."/>
            <person name="Lind A.E."/>
            <person name="van Eijk R."/>
            <person name="Schleper C."/>
            <person name="Guy L."/>
            <person name="Ettema T.J."/>
        </authorList>
    </citation>
    <scope>NUCLEOTIDE SEQUENCE</scope>
</reference>
<dbReference type="SUPFAM" id="SSF51246">
    <property type="entry name" value="Rudiment single hybrid motif"/>
    <property type="match status" value="1"/>
</dbReference>
<dbReference type="UniPathway" id="UPA00074">
    <property type="reaction ID" value="UER00125"/>
</dbReference>
<dbReference type="InterPro" id="IPR013815">
    <property type="entry name" value="ATP_grasp_subdomain_1"/>
</dbReference>
<dbReference type="InterPro" id="IPR020562">
    <property type="entry name" value="PRibGlycinamide_synth_N"/>
</dbReference>
<dbReference type="GO" id="GO:0046872">
    <property type="term" value="F:metal ion binding"/>
    <property type="evidence" value="ECO:0007669"/>
    <property type="project" value="UniProtKB-KW"/>
</dbReference>
<evidence type="ECO:0000313" key="13">
    <source>
        <dbReference type="EMBL" id="KKN68831.1"/>
    </source>
</evidence>
<organism evidence="13">
    <name type="scientific">marine sediment metagenome</name>
    <dbReference type="NCBI Taxonomy" id="412755"/>
    <lineage>
        <taxon>unclassified sequences</taxon>
        <taxon>metagenomes</taxon>
        <taxon>ecological metagenomes</taxon>
    </lineage>
</organism>
<dbReference type="InterPro" id="IPR000115">
    <property type="entry name" value="PRibGlycinamide_synth"/>
</dbReference>
<keyword evidence="5" id="KW-0547">Nucleotide-binding</keyword>
<dbReference type="EC" id="6.3.4.13" evidence="2"/>
<dbReference type="Gene3D" id="3.30.470.20">
    <property type="entry name" value="ATP-grasp fold, B domain"/>
    <property type="match status" value="1"/>
</dbReference>
<evidence type="ECO:0000256" key="8">
    <source>
        <dbReference type="ARBA" id="ARBA00023211"/>
    </source>
</evidence>
<dbReference type="InterPro" id="IPR020559">
    <property type="entry name" value="PRibGlycinamide_synth_CS"/>
</dbReference>
<keyword evidence="7" id="KW-0067">ATP-binding</keyword>
<evidence type="ECO:0000256" key="4">
    <source>
        <dbReference type="ARBA" id="ARBA00022723"/>
    </source>
</evidence>
<keyword evidence="3" id="KW-0436">Ligase</keyword>
<dbReference type="PANTHER" id="PTHR43472">
    <property type="entry name" value="PHOSPHORIBOSYLAMINE--GLYCINE LIGASE"/>
    <property type="match status" value="1"/>
</dbReference>
<dbReference type="Gene3D" id="3.90.600.10">
    <property type="entry name" value="Phosphoribosylglycinamide synthetase, C-terminal domain"/>
    <property type="match status" value="1"/>
</dbReference>
<dbReference type="GO" id="GO:0005524">
    <property type="term" value="F:ATP binding"/>
    <property type="evidence" value="ECO:0007669"/>
    <property type="project" value="UniProtKB-KW"/>
</dbReference>
<dbReference type="EMBL" id="LAZR01000439">
    <property type="protein sequence ID" value="KKN68831.1"/>
    <property type="molecule type" value="Genomic_DNA"/>
</dbReference>
<dbReference type="FunFam" id="3.40.50.20:FF:000006">
    <property type="entry name" value="Phosphoribosylamine--glycine ligase, chloroplastic"/>
    <property type="match status" value="1"/>
</dbReference>
<sequence length="424" mass="46171">MKILVIGSGGREHALAWKIAQSPHLEKLFCVPGNPGTMSIAENVAIDSSDIKGLTDFAAQEKIGLTVVGPELPLTMGIVDEFEERGLKIFGPDKRTAELEGSKVFAKQFMERHKIPTAISKIAESPEEAAEILNSGKFSFPLVVKADGLAAGKGVIICENLKEAEKAIHLIMVERKFGDAGKRAIVEECLRGKETSFIVLSDGKEVVPLVTTMDHKPVYEGDKGPNTGGMGAISPSPFIDEELFSEIMSSIVLPTVTHMREEGRKYKGVLYVGLMLTEEGPKVLEYNCRFGDPETQPQMLRMESDLVDILLAIIEEDAQGKEIQWSPKASGCVVLASGGYPLAYEKGKRIEGLNQASETPGIAIFHAGTKFQDGEYYTNGGRVLGICASEENLSVTMEKIYKTISGISFEGMHFRRDIGALKEE</sequence>